<evidence type="ECO:0000259" key="1">
    <source>
        <dbReference type="PROSITE" id="PS51832"/>
    </source>
</evidence>
<dbReference type="PROSITE" id="PS51832">
    <property type="entry name" value="HD_GYP"/>
    <property type="match status" value="1"/>
</dbReference>
<dbReference type="InterPro" id="IPR021812">
    <property type="entry name" value="DUF3391"/>
</dbReference>
<dbReference type="InterPro" id="IPR006675">
    <property type="entry name" value="HDIG_dom"/>
</dbReference>
<reference evidence="2" key="1">
    <citation type="submission" date="2016-10" db="EMBL/GenBank/DDBJ databases">
        <title>Sequence of Gallionella enrichment culture.</title>
        <authorList>
            <person name="Poehlein A."/>
            <person name="Muehling M."/>
            <person name="Daniel R."/>
        </authorList>
    </citation>
    <scope>NUCLEOTIDE SEQUENCE</scope>
</reference>
<dbReference type="CDD" id="cd00077">
    <property type="entry name" value="HDc"/>
    <property type="match status" value="1"/>
</dbReference>
<dbReference type="Gene3D" id="1.10.3210.10">
    <property type="entry name" value="Hypothetical protein af1432"/>
    <property type="match status" value="1"/>
</dbReference>
<accession>A0A1J5QFB1</accession>
<sequence length="404" mass="44543">MLLKIPVDDVRPGMFIQKLEGSWFAHPFWRGSFLLEAASDLVKIRNSGVAEVWIDTDKGLGLAAAAEGRVSITGLVREETSTLPLSERTPPTRVRLAEEIGQARRLYERSKPLVRAMFGEARLGRAIDTESAKTLVQDISDSLARNSWALVSVARIKTADEYTYMHSVAVCALMVVLARQLGLPEDETRQAGLAGLLHDIGKAGMPMTILNKPDKLTEPEFAVIKTHPREGWEMLRKVGDVGEIALDVCLHHHEKLDGTGYPDRLAGEAISLHARMGAVCDIYDAVTSNRPYKKGWDPAESLRNMSKWTKSHLDERAFAAFVKSLGIYPIGSLVRLESGLLGVVVEQAEGSLLTPRVRAFYSAKSLAYVKPRLVDLACASTHDRIVGLENAADWCIADVGEYWQ</sequence>
<dbReference type="NCBIfam" id="TIGR00277">
    <property type="entry name" value="HDIG"/>
    <property type="match status" value="1"/>
</dbReference>
<dbReference type="Pfam" id="PF11871">
    <property type="entry name" value="DUF3391"/>
    <property type="match status" value="1"/>
</dbReference>
<dbReference type="EMBL" id="MLJW01000866">
    <property type="protein sequence ID" value="OIQ81906.1"/>
    <property type="molecule type" value="Genomic_DNA"/>
</dbReference>
<dbReference type="Pfam" id="PF13487">
    <property type="entry name" value="HD_5"/>
    <property type="match status" value="1"/>
</dbReference>
<comment type="caution">
    <text evidence="2">The sequence shown here is derived from an EMBL/GenBank/DDBJ whole genome shotgun (WGS) entry which is preliminary data.</text>
</comment>
<proteinExistence type="predicted"/>
<evidence type="ECO:0000313" key="2">
    <source>
        <dbReference type="EMBL" id="OIQ81906.1"/>
    </source>
</evidence>
<dbReference type="EC" id="3.1.4.52" evidence="2"/>
<dbReference type="SMART" id="SM00471">
    <property type="entry name" value="HDc"/>
    <property type="match status" value="1"/>
</dbReference>
<dbReference type="InterPro" id="IPR037522">
    <property type="entry name" value="HD_GYP_dom"/>
</dbReference>
<gene>
    <name evidence="2" type="primary">rpfG_80</name>
    <name evidence="2" type="ORF">GALL_363150</name>
</gene>
<dbReference type="PANTHER" id="PTHR43155">
    <property type="entry name" value="CYCLIC DI-GMP PHOSPHODIESTERASE PA4108-RELATED"/>
    <property type="match status" value="1"/>
</dbReference>
<feature type="domain" description="HD-GYP" evidence="1">
    <location>
        <begin position="141"/>
        <end position="337"/>
    </location>
</feature>
<organism evidence="2">
    <name type="scientific">mine drainage metagenome</name>
    <dbReference type="NCBI Taxonomy" id="410659"/>
    <lineage>
        <taxon>unclassified sequences</taxon>
        <taxon>metagenomes</taxon>
        <taxon>ecological metagenomes</taxon>
    </lineage>
</organism>
<dbReference type="GO" id="GO:0071111">
    <property type="term" value="F:cyclic-guanylate-specific phosphodiesterase activity"/>
    <property type="evidence" value="ECO:0007669"/>
    <property type="project" value="UniProtKB-EC"/>
</dbReference>
<keyword evidence="2" id="KW-0378">Hydrolase</keyword>
<name>A0A1J5QFB1_9ZZZZ</name>
<dbReference type="InterPro" id="IPR003607">
    <property type="entry name" value="HD/PDEase_dom"/>
</dbReference>
<dbReference type="SUPFAM" id="SSF109604">
    <property type="entry name" value="HD-domain/PDEase-like"/>
    <property type="match status" value="1"/>
</dbReference>
<protein>
    <submittedName>
        <fullName evidence="2">Cyclic di-GMP phosphodiesterase response regulator RpfG</fullName>
        <ecNumber evidence="2">3.1.4.52</ecNumber>
    </submittedName>
</protein>
<dbReference type="AlphaFoldDB" id="A0A1J5QFB1"/>
<dbReference type="PANTHER" id="PTHR43155:SF2">
    <property type="entry name" value="CYCLIC DI-GMP PHOSPHODIESTERASE PA4108"/>
    <property type="match status" value="1"/>
</dbReference>